<protein>
    <submittedName>
        <fullName evidence="7">Ribose ABC transporter permease</fullName>
    </submittedName>
</protein>
<comment type="subcellular location">
    <subcellularLocation>
        <location evidence="1">Cell membrane</location>
        <topology evidence="1">Multi-pass membrane protein</topology>
    </subcellularLocation>
</comment>
<feature type="transmembrane region" description="Helical" evidence="6">
    <location>
        <begin position="210"/>
        <end position="229"/>
    </location>
</feature>
<comment type="caution">
    <text evidence="7">The sequence shown here is derived from an EMBL/GenBank/DDBJ whole genome shotgun (WGS) entry which is preliminary data.</text>
</comment>
<dbReference type="EMBL" id="WIEZ01000015">
    <property type="protein sequence ID" value="NKM48320.1"/>
    <property type="molecule type" value="Genomic_DNA"/>
</dbReference>
<feature type="transmembrane region" description="Helical" evidence="6">
    <location>
        <begin position="290"/>
        <end position="308"/>
    </location>
</feature>
<feature type="transmembrane region" description="Helical" evidence="6">
    <location>
        <begin position="46"/>
        <end position="62"/>
    </location>
</feature>
<dbReference type="PANTHER" id="PTHR32196">
    <property type="entry name" value="ABC TRANSPORTER PERMEASE PROTEIN YPHD-RELATED-RELATED"/>
    <property type="match status" value="1"/>
</dbReference>
<gene>
    <name evidence="7" type="ORF">GFL91_25795</name>
</gene>
<evidence type="ECO:0000256" key="4">
    <source>
        <dbReference type="ARBA" id="ARBA00022989"/>
    </source>
</evidence>
<organism evidence="7 8">
    <name type="scientific">Rhizobium leguminosarum bv. viciae</name>
    <dbReference type="NCBI Taxonomy" id="387"/>
    <lineage>
        <taxon>Bacteria</taxon>
        <taxon>Pseudomonadati</taxon>
        <taxon>Pseudomonadota</taxon>
        <taxon>Alphaproteobacteria</taxon>
        <taxon>Hyphomicrobiales</taxon>
        <taxon>Rhizobiaceae</taxon>
        <taxon>Rhizobium/Agrobacterium group</taxon>
        <taxon>Rhizobium</taxon>
    </lineage>
</organism>
<evidence type="ECO:0000256" key="1">
    <source>
        <dbReference type="ARBA" id="ARBA00004651"/>
    </source>
</evidence>
<evidence type="ECO:0000313" key="8">
    <source>
        <dbReference type="Proteomes" id="UP000662259"/>
    </source>
</evidence>
<dbReference type="InterPro" id="IPR001851">
    <property type="entry name" value="ABC_transp_permease"/>
</dbReference>
<keyword evidence="5 6" id="KW-0472">Membrane</keyword>
<dbReference type="AlphaFoldDB" id="A0A8I2GSG6"/>
<sequence>MTMANMRAIISSQPIILVLVALVAAFTIVADGFADAANISNVLRQTSMLGIVAIGMSIVVLTGGIDLSVGAVVALATVLVAGIANTHPPILGINLALIAGAAVGFINGILIAGLRLQPIIVTVSTMAVVRGLAMWLSDSRPIFGTLPKEFFQLAEGLIAGIPVPVIIFAVLAVTTMLFLGNTRTGRAIYQIGGNEEAAVLSGIRVGVTEVIAYTLCGTFAAVAGIILTARMQSGDAVRTGMGWELDAIAAVAVGGISLMGGRGHLVGAICGVLIIGFLANAFNLMGINPYWQRIVIGLVLAVAVIAYNERVRAILLSRQRRQQPARGVPAPAK</sequence>
<proteinExistence type="predicted"/>
<feature type="transmembrane region" description="Helical" evidence="6">
    <location>
        <begin position="241"/>
        <end position="258"/>
    </location>
</feature>
<evidence type="ECO:0000256" key="5">
    <source>
        <dbReference type="ARBA" id="ARBA00023136"/>
    </source>
</evidence>
<dbReference type="CDD" id="cd06579">
    <property type="entry name" value="TM_PBP1_transp_AraH_like"/>
    <property type="match status" value="1"/>
</dbReference>
<name>A0A8I2GSG6_RHILV</name>
<dbReference type="Pfam" id="PF02653">
    <property type="entry name" value="BPD_transp_2"/>
    <property type="match status" value="1"/>
</dbReference>
<dbReference type="PANTHER" id="PTHR32196:SF63">
    <property type="entry name" value="INNER MEMBRANE ABC TRANSPORTER PERMEASE PROTEIN YJFF"/>
    <property type="match status" value="1"/>
</dbReference>
<evidence type="ECO:0000256" key="2">
    <source>
        <dbReference type="ARBA" id="ARBA00022475"/>
    </source>
</evidence>
<dbReference type="GO" id="GO:0005886">
    <property type="term" value="C:plasma membrane"/>
    <property type="evidence" value="ECO:0007669"/>
    <property type="project" value="UniProtKB-SubCell"/>
</dbReference>
<evidence type="ECO:0000313" key="7">
    <source>
        <dbReference type="EMBL" id="NKM48320.1"/>
    </source>
</evidence>
<feature type="transmembrane region" description="Helical" evidence="6">
    <location>
        <begin position="265"/>
        <end position="284"/>
    </location>
</feature>
<feature type="transmembrane region" description="Helical" evidence="6">
    <location>
        <begin position="157"/>
        <end position="179"/>
    </location>
</feature>
<dbReference type="Proteomes" id="UP000662259">
    <property type="component" value="Unassembled WGS sequence"/>
</dbReference>
<accession>A0A8I2GSG6</accession>
<keyword evidence="3 6" id="KW-0812">Transmembrane</keyword>
<evidence type="ECO:0000256" key="6">
    <source>
        <dbReference type="SAM" id="Phobius"/>
    </source>
</evidence>
<keyword evidence="4 6" id="KW-1133">Transmembrane helix</keyword>
<feature type="transmembrane region" description="Helical" evidence="6">
    <location>
        <begin position="90"/>
        <end position="112"/>
    </location>
</feature>
<evidence type="ECO:0000256" key="3">
    <source>
        <dbReference type="ARBA" id="ARBA00022692"/>
    </source>
</evidence>
<keyword evidence="2" id="KW-1003">Cell membrane</keyword>
<reference evidence="7" key="1">
    <citation type="submission" date="2019-10" db="EMBL/GenBank/DDBJ databases">
        <title>Rhizobium leguminosarum symbiovar viciae collection.</title>
        <authorList>
            <person name="Boivin S."/>
            <person name="Lepetit M."/>
        </authorList>
    </citation>
    <scope>NUCLEOTIDE SEQUENCE</scope>
    <source>
        <strain evidence="7">L143</strain>
    </source>
</reference>
<dbReference type="GO" id="GO:0022857">
    <property type="term" value="F:transmembrane transporter activity"/>
    <property type="evidence" value="ECO:0007669"/>
    <property type="project" value="InterPro"/>
</dbReference>